<comment type="similarity">
    <text evidence="1">In the C-terminal section; belongs to the transferase hexapeptide repeat family.</text>
</comment>
<dbReference type="Pfam" id="PF13562">
    <property type="entry name" value="NTP_transf_4"/>
    <property type="match status" value="1"/>
</dbReference>
<comment type="similarity">
    <text evidence="2">In the N-terminal section; belongs to the N-acetylglucosamine-1-phosphate uridyltransferase family.</text>
</comment>
<protein>
    <submittedName>
        <fullName evidence="5">Bifunctional protein GlmU</fullName>
        <ecNumber evidence="5">2.3.1.157</ecNumber>
    </submittedName>
</protein>
<evidence type="ECO:0000256" key="4">
    <source>
        <dbReference type="ARBA" id="ARBA00023315"/>
    </source>
</evidence>
<dbReference type="NCBIfam" id="TIGR03991">
    <property type="entry name" value="alt_bact_glmU"/>
    <property type="match status" value="1"/>
</dbReference>
<evidence type="ECO:0000256" key="1">
    <source>
        <dbReference type="ARBA" id="ARBA00007707"/>
    </source>
</evidence>
<dbReference type="GO" id="GO:0016779">
    <property type="term" value="F:nucleotidyltransferase activity"/>
    <property type="evidence" value="ECO:0007669"/>
    <property type="project" value="UniProtKB-ARBA"/>
</dbReference>
<dbReference type="InterPro" id="IPR011004">
    <property type="entry name" value="Trimer_LpxA-like_sf"/>
</dbReference>
<dbReference type="AlphaFoldDB" id="A0A5C5VKH4"/>
<dbReference type="GO" id="GO:0019134">
    <property type="term" value="F:glucosamine-1-phosphate N-acetyltransferase activity"/>
    <property type="evidence" value="ECO:0007669"/>
    <property type="project" value="UniProtKB-EC"/>
</dbReference>
<name>A0A5C5VKH4_9BACT</name>
<gene>
    <name evidence="5" type="primary">glmU_1</name>
    <name evidence="5" type="ORF">Enr8_07710</name>
</gene>
<evidence type="ECO:0000313" key="6">
    <source>
        <dbReference type="Proteomes" id="UP000318878"/>
    </source>
</evidence>
<sequence>MNPLHMNIVLFEDADVAKLYPITVGRPAYAVSCASYTLVDLLTPCCTAIRGVVRPHLIEPQRFDRPPLHQTQLDDAQPTLLVSAVVAPTAANRRTLVEWATSGKSGAIYAGERLLAALLPAKTPLPAREANAYELRDYLAGPAIAKLPAAAHQLTWFNYPHDVVQANLDTFADNLELRLQEGDYQQRQDGVFLAGEANIGDHVVWDSSSGPIIVEPGATIGPYCYVRGPVYIGRGARILEHAAIKDSVSLSHTTKIGGEVEGTVIEPYSNKQHHGFLGHSYLGSWVNLGAGTSNSDLKNTYGTVKMEYRGEKVATGMQFLGAIVGDYAKTAINTGIFTGKTVGVCSMLYGFVTTNVASFVNYARLFGQVTELPADVMIATQERMFLRRKVEQRPCDIQLIHDMYLLTQDERQLAGEPLAL</sequence>
<dbReference type="InterPro" id="IPR001451">
    <property type="entry name" value="Hexapep"/>
</dbReference>
<dbReference type="Gene3D" id="2.160.10.10">
    <property type="entry name" value="Hexapeptide repeat proteins"/>
    <property type="match status" value="1"/>
</dbReference>
<comment type="caution">
    <text evidence="5">The sequence shown here is derived from an EMBL/GenBank/DDBJ whole genome shotgun (WGS) entry which is preliminary data.</text>
</comment>
<organism evidence="5 6">
    <name type="scientific">Blastopirellula retiformator</name>
    <dbReference type="NCBI Taxonomy" id="2527970"/>
    <lineage>
        <taxon>Bacteria</taxon>
        <taxon>Pseudomonadati</taxon>
        <taxon>Planctomycetota</taxon>
        <taxon>Planctomycetia</taxon>
        <taxon>Pirellulales</taxon>
        <taxon>Pirellulaceae</taxon>
        <taxon>Blastopirellula</taxon>
    </lineage>
</organism>
<evidence type="ECO:0000313" key="5">
    <source>
        <dbReference type="EMBL" id="TWT39076.1"/>
    </source>
</evidence>
<keyword evidence="6" id="KW-1185">Reference proteome</keyword>
<keyword evidence="3 5" id="KW-0808">Transferase</keyword>
<evidence type="ECO:0000256" key="3">
    <source>
        <dbReference type="ARBA" id="ARBA00022679"/>
    </source>
</evidence>
<dbReference type="PANTHER" id="PTHR43584">
    <property type="entry name" value="NUCLEOTIDYL TRANSFERASE"/>
    <property type="match status" value="1"/>
</dbReference>
<reference evidence="5 6" key="1">
    <citation type="submission" date="2019-02" db="EMBL/GenBank/DDBJ databases">
        <title>Deep-cultivation of Planctomycetes and their phenomic and genomic characterization uncovers novel biology.</title>
        <authorList>
            <person name="Wiegand S."/>
            <person name="Jogler M."/>
            <person name="Boedeker C."/>
            <person name="Pinto D."/>
            <person name="Vollmers J."/>
            <person name="Rivas-Marin E."/>
            <person name="Kohn T."/>
            <person name="Peeters S.H."/>
            <person name="Heuer A."/>
            <person name="Rast P."/>
            <person name="Oberbeckmann S."/>
            <person name="Bunk B."/>
            <person name="Jeske O."/>
            <person name="Meyerdierks A."/>
            <person name="Storesund J.E."/>
            <person name="Kallscheuer N."/>
            <person name="Luecker S."/>
            <person name="Lage O.M."/>
            <person name="Pohl T."/>
            <person name="Merkel B.J."/>
            <person name="Hornburger P."/>
            <person name="Mueller R.-W."/>
            <person name="Bruemmer F."/>
            <person name="Labrenz M."/>
            <person name="Spormann A.M."/>
            <person name="Op Den Camp H."/>
            <person name="Overmann J."/>
            <person name="Amann R."/>
            <person name="Jetten M.S.M."/>
            <person name="Mascher T."/>
            <person name="Medema M.H."/>
            <person name="Devos D.P."/>
            <person name="Kaster A.-K."/>
            <person name="Ovreas L."/>
            <person name="Rohde M."/>
            <person name="Galperin M.Y."/>
            <person name="Jogler C."/>
        </authorList>
    </citation>
    <scope>NUCLEOTIDE SEQUENCE [LARGE SCALE GENOMIC DNA]</scope>
    <source>
        <strain evidence="5 6">Enr8</strain>
    </source>
</reference>
<dbReference type="Proteomes" id="UP000318878">
    <property type="component" value="Unassembled WGS sequence"/>
</dbReference>
<dbReference type="CDD" id="cd05635">
    <property type="entry name" value="LbH_unknown"/>
    <property type="match status" value="1"/>
</dbReference>
<dbReference type="EC" id="2.3.1.157" evidence="5"/>
<dbReference type="PANTHER" id="PTHR43584:SF9">
    <property type="entry name" value="TRANSFERASE HEXAPEPTIDE REPEAT CONTAINING PROTEIN"/>
    <property type="match status" value="1"/>
</dbReference>
<evidence type="ECO:0000256" key="2">
    <source>
        <dbReference type="ARBA" id="ARBA00007947"/>
    </source>
</evidence>
<dbReference type="InterPro" id="IPR023917">
    <property type="entry name" value="Bifunctiontional_GlmU_bac-type"/>
</dbReference>
<keyword evidence="4 5" id="KW-0012">Acyltransferase</keyword>
<dbReference type="Pfam" id="PF00132">
    <property type="entry name" value="Hexapep"/>
    <property type="match status" value="1"/>
</dbReference>
<dbReference type="EMBL" id="SJPF01000001">
    <property type="protein sequence ID" value="TWT39076.1"/>
    <property type="molecule type" value="Genomic_DNA"/>
</dbReference>
<dbReference type="InterPro" id="IPR050065">
    <property type="entry name" value="GlmU-like"/>
</dbReference>
<dbReference type="SUPFAM" id="SSF51161">
    <property type="entry name" value="Trimeric LpxA-like enzymes"/>
    <property type="match status" value="1"/>
</dbReference>
<accession>A0A5C5VKH4</accession>
<proteinExistence type="inferred from homology"/>